<evidence type="ECO:0000313" key="2">
    <source>
        <dbReference type="EMBL" id="ACL47453.1"/>
    </source>
</evidence>
<gene>
    <name evidence="2" type="ordered locus">Cyan7425_5160</name>
</gene>
<dbReference type="Pfam" id="PF07963">
    <property type="entry name" value="N_methyl"/>
    <property type="match status" value="1"/>
</dbReference>
<proteinExistence type="predicted"/>
<protein>
    <submittedName>
        <fullName evidence="2">Uncharacterized protein</fullName>
    </submittedName>
</protein>
<dbReference type="STRING" id="395961.Cyan7425_5160"/>
<keyword evidence="1" id="KW-0472">Membrane</keyword>
<dbReference type="eggNOG" id="COG4967">
    <property type="taxonomic scope" value="Bacteria"/>
</dbReference>
<dbReference type="KEGG" id="cyn:Cyan7425_5160"/>
<dbReference type="InterPro" id="IPR012902">
    <property type="entry name" value="N_methyl_site"/>
</dbReference>
<organism evidence="2">
    <name type="scientific">Cyanothece sp. (strain PCC 7425 / ATCC 29141)</name>
    <dbReference type="NCBI Taxonomy" id="395961"/>
    <lineage>
        <taxon>Bacteria</taxon>
        <taxon>Bacillati</taxon>
        <taxon>Cyanobacteriota</taxon>
        <taxon>Cyanophyceae</taxon>
        <taxon>Gomontiellales</taxon>
        <taxon>Cyanothecaceae</taxon>
        <taxon>Cyanothece</taxon>
    </lineage>
</organism>
<dbReference type="EMBL" id="CP001344">
    <property type="protein sequence ID" value="ACL47453.1"/>
    <property type="molecule type" value="Genomic_DNA"/>
</dbReference>
<evidence type="ECO:0000256" key="1">
    <source>
        <dbReference type="SAM" id="Phobius"/>
    </source>
</evidence>
<feature type="transmembrane region" description="Helical" evidence="1">
    <location>
        <begin position="30"/>
        <end position="52"/>
    </location>
</feature>
<accession>B8HQ56</accession>
<name>B8HQ56_CYAP4</name>
<dbReference type="PROSITE" id="PS00409">
    <property type="entry name" value="PROKAR_NTER_METHYL"/>
    <property type="match status" value="1"/>
</dbReference>
<keyword evidence="1" id="KW-1133">Transmembrane helix</keyword>
<dbReference type="AlphaFoldDB" id="B8HQ56"/>
<keyword evidence="1" id="KW-0812">Transmembrane</keyword>
<dbReference type="HOGENOM" id="CLU_1560414_0_0_3"/>
<sequence>MIRFRNRLLLHDRFYPKNSTSQQGFSLPEVMVGMLIMLIFVAMGGQLMFFSATYRQLSRERAQVVAAVQEEIEKVRDRAAQLDASGNTYNPVPARCNNAYGSALNTDIGTAVPAPVTYTTSAGRTFSIARTTAANNNILQLTYTATPTGGGTTTTVTLRTEVIPYAVLYCR</sequence>
<dbReference type="NCBIfam" id="TIGR02532">
    <property type="entry name" value="IV_pilin_GFxxxE"/>
    <property type="match status" value="1"/>
</dbReference>
<reference evidence="2" key="1">
    <citation type="submission" date="2009-01" db="EMBL/GenBank/DDBJ databases">
        <title>Complete sequence of chromosome Cyanothece sp. PCC 7425.</title>
        <authorList>
            <consortium name="US DOE Joint Genome Institute"/>
            <person name="Lucas S."/>
            <person name="Copeland A."/>
            <person name="Lapidus A."/>
            <person name="Glavina del Rio T."/>
            <person name="Dalin E."/>
            <person name="Tice H."/>
            <person name="Bruce D."/>
            <person name="Goodwin L."/>
            <person name="Pitluck S."/>
            <person name="Sims D."/>
            <person name="Meineke L."/>
            <person name="Brettin T."/>
            <person name="Detter J.C."/>
            <person name="Han C."/>
            <person name="Larimer F."/>
            <person name="Land M."/>
            <person name="Hauser L."/>
            <person name="Kyrpides N."/>
            <person name="Ovchinnikova G."/>
            <person name="Liberton M."/>
            <person name="Stoeckel J."/>
            <person name="Banerjee A."/>
            <person name="Singh A."/>
            <person name="Page L."/>
            <person name="Sato H."/>
            <person name="Zhao L."/>
            <person name="Sherman L."/>
            <person name="Pakrasi H."/>
            <person name="Richardson P."/>
        </authorList>
    </citation>
    <scope>NUCLEOTIDE SEQUENCE</scope>
    <source>
        <strain evidence="2">PCC 7425</strain>
    </source>
</reference>